<protein>
    <submittedName>
        <fullName evidence="6">Threonine dehydratase</fullName>
    </submittedName>
</protein>
<sequence>MVIRAPATGPSLSPPLGGVPGLAEVRAAQLNLAGVALNTPLWEAPALPGLPPGRLWLKLETLQRTGSFKIRGASNRMAYLSPEEARRGVIAASAGNHAQGVAYAARARGIPATIVMPKGASPSKVLATEALGARVVLAGADYQEAWEACQSLREQEGLTLVHPFDDAAVIAGQGTLGLEILDALPTVGTVLAGVGGGGLLAGLAVALHALRPEVRLVGVQAAAAGSLKASLLAGRILEGPAPSTFADGIATRRVGDLTFRILQEHSVRAVEVSEAELARAIFLLLERTHLLTEGAGAAPLAALLAHPELLEENGPTVAVISGGNLDAFLLDRILWSGLAADGRILHL</sequence>
<dbReference type="GO" id="GO:0009097">
    <property type="term" value="P:isoleucine biosynthetic process"/>
    <property type="evidence" value="ECO:0007669"/>
    <property type="project" value="TreeGrafter"/>
</dbReference>
<dbReference type="Pfam" id="PF00291">
    <property type="entry name" value="PALP"/>
    <property type="match status" value="1"/>
</dbReference>
<dbReference type="InterPro" id="IPR050147">
    <property type="entry name" value="Ser/Thr_Dehydratase"/>
</dbReference>
<evidence type="ECO:0000313" key="6">
    <source>
        <dbReference type="EMBL" id="EQD42675.1"/>
    </source>
</evidence>
<dbReference type="PANTHER" id="PTHR48078">
    <property type="entry name" value="THREONINE DEHYDRATASE, MITOCHONDRIAL-RELATED"/>
    <property type="match status" value="1"/>
</dbReference>
<dbReference type="GO" id="GO:0003941">
    <property type="term" value="F:L-serine ammonia-lyase activity"/>
    <property type="evidence" value="ECO:0007669"/>
    <property type="project" value="TreeGrafter"/>
</dbReference>
<gene>
    <name evidence="6" type="ORF">B1B_13978</name>
</gene>
<dbReference type="CDD" id="cd01562">
    <property type="entry name" value="Thr-dehyd"/>
    <property type="match status" value="1"/>
</dbReference>
<proteinExistence type="inferred from homology"/>
<dbReference type="SUPFAM" id="SSF53686">
    <property type="entry name" value="Tryptophan synthase beta subunit-like PLP-dependent enzymes"/>
    <property type="match status" value="1"/>
</dbReference>
<evidence type="ECO:0000256" key="1">
    <source>
        <dbReference type="ARBA" id="ARBA00001933"/>
    </source>
</evidence>
<evidence type="ECO:0000256" key="2">
    <source>
        <dbReference type="ARBA" id="ARBA00010869"/>
    </source>
</evidence>
<keyword evidence="4" id="KW-0456">Lyase</keyword>
<feature type="domain" description="Tryptophan synthase beta chain-like PALP" evidence="5">
    <location>
        <begin position="37"/>
        <end position="322"/>
    </location>
</feature>
<dbReference type="PROSITE" id="PS00165">
    <property type="entry name" value="DEHYDRATASE_SER_THR"/>
    <property type="match status" value="1"/>
</dbReference>
<dbReference type="GO" id="GO:0030170">
    <property type="term" value="F:pyridoxal phosphate binding"/>
    <property type="evidence" value="ECO:0007669"/>
    <property type="project" value="InterPro"/>
</dbReference>
<keyword evidence="3" id="KW-0663">Pyridoxal phosphate</keyword>
<dbReference type="PANTHER" id="PTHR48078:SF6">
    <property type="entry name" value="L-THREONINE DEHYDRATASE CATABOLIC TDCB"/>
    <property type="match status" value="1"/>
</dbReference>
<reference evidence="6" key="2">
    <citation type="journal article" date="2014" name="ISME J.">
        <title>Microbial stratification in low pH oxic and suboxic macroscopic growths along an acid mine drainage.</title>
        <authorList>
            <person name="Mendez-Garcia C."/>
            <person name="Mesa V."/>
            <person name="Sprenger R.R."/>
            <person name="Richter M."/>
            <person name="Diez M.S."/>
            <person name="Solano J."/>
            <person name="Bargiela R."/>
            <person name="Golyshina O.V."/>
            <person name="Manteca A."/>
            <person name="Ramos J.L."/>
            <person name="Gallego J.R."/>
            <person name="Llorente I."/>
            <person name="Martins Dos Santos V.A."/>
            <person name="Jensen O.N."/>
            <person name="Pelaez A.I."/>
            <person name="Sanchez J."/>
            <person name="Ferrer M."/>
        </authorList>
    </citation>
    <scope>NUCLEOTIDE SEQUENCE</scope>
</reference>
<dbReference type="AlphaFoldDB" id="T1AKW2"/>
<evidence type="ECO:0000256" key="4">
    <source>
        <dbReference type="ARBA" id="ARBA00023239"/>
    </source>
</evidence>
<dbReference type="EMBL" id="AUZY01009219">
    <property type="protein sequence ID" value="EQD42675.1"/>
    <property type="molecule type" value="Genomic_DNA"/>
</dbReference>
<dbReference type="GO" id="GO:0006565">
    <property type="term" value="P:L-serine catabolic process"/>
    <property type="evidence" value="ECO:0007669"/>
    <property type="project" value="TreeGrafter"/>
</dbReference>
<dbReference type="GO" id="GO:0004794">
    <property type="term" value="F:threonine deaminase activity"/>
    <property type="evidence" value="ECO:0007669"/>
    <property type="project" value="TreeGrafter"/>
</dbReference>
<reference evidence="6" key="1">
    <citation type="submission" date="2013-08" db="EMBL/GenBank/DDBJ databases">
        <authorList>
            <person name="Mendez C."/>
            <person name="Richter M."/>
            <person name="Ferrer M."/>
            <person name="Sanchez J."/>
        </authorList>
    </citation>
    <scope>NUCLEOTIDE SEQUENCE</scope>
</reference>
<comment type="caution">
    <text evidence="6">The sequence shown here is derived from an EMBL/GenBank/DDBJ whole genome shotgun (WGS) entry which is preliminary data.</text>
</comment>
<dbReference type="InterPro" id="IPR000634">
    <property type="entry name" value="Ser/Thr_deHydtase_PyrdxlP-BS"/>
</dbReference>
<comment type="cofactor">
    <cofactor evidence="1">
        <name>pyridoxal 5'-phosphate</name>
        <dbReference type="ChEBI" id="CHEBI:597326"/>
    </cofactor>
</comment>
<dbReference type="FunFam" id="3.40.50.1100:FF:000005">
    <property type="entry name" value="Threonine dehydratase catabolic"/>
    <property type="match status" value="1"/>
</dbReference>
<organism evidence="6">
    <name type="scientific">mine drainage metagenome</name>
    <dbReference type="NCBI Taxonomy" id="410659"/>
    <lineage>
        <taxon>unclassified sequences</taxon>
        <taxon>metagenomes</taxon>
        <taxon>ecological metagenomes</taxon>
    </lineage>
</organism>
<dbReference type="Gene3D" id="3.40.50.1100">
    <property type="match status" value="2"/>
</dbReference>
<accession>T1AKW2</accession>
<evidence type="ECO:0000256" key="3">
    <source>
        <dbReference type="ARBA" id="ARBA00022898"/>
    </source>
</evidence>
<name>T1AKW2_9ZZZZ</name>
<dbReference type="GO" id="GO:0006567">
    <property type="term" value="P:L-threonine catabolic process"/>
    <property type="evidence" value="ECO:0007669"/>
    <property type="project" value="TreeGrafter"/>
</dbReference>
<feature type="non-terminal residue" evidence="6">
    <location>
        <position position="347"/>
    </location>
</feature>
<evidence type="ECO:0000259" key="5">
    <source>
        <dbReference type="Pfam" id="PF00291"/>
    </source>
</evidence>
<comment type="similarity">
    <text evidence="2">Belongs to the serine/threonine dehydratase family.</text>
</comment>
<dbReference type="InterPro" id="IPR036052">
    <property type="entry name" value="TrpB-like_PALP_sf"/>
</dbReference>
<dbReference type="InterPro" id="IPR001926">
    <property type="entry name" value="TrpB-like_PALP"/>
</dbReference>